<dbReference type="SUPFAM" id="SSF51412">
    <property type="entry name" value="Inosine monophosphate dehydrogenase (IMPDH)"/>
    <property type="match status" value="1"/>
</dbReference>
<comment type="caution">
    <text evidence="1">The sequence shown here is derived from an EMBL/GenBank/DDBJ whole genome shotgun (WGS) entry which is preliminary data.</text>
</comment>
<gene>
    <name evidence="1" type="ORF">JOC74_001345</name>
</gene>
<protein>
    <submittedName>
        <fullName evidence="1">NAD(P)H-dependent flavin oxidoreductase YrpB (Nitropropane dioxygenase family)</fullName>
    </submittedName>
</protein>
<keyword evidence="1" id="KW-0223">Dioxygenase</keyword>
<proteinExistence type="predicted"/>
<keyword evidence="1" id="KW-0560">Oxidoreductase</keyword>
<accession>A0ABS4CTK0</accession>
<dbReference type="Proteomes" id="UP000674416">
    <property type="component" value="Unassembled WGS sequence"/>
</dbReference>
<sequence length="96" mass="10524">MKTRVTKILGIQYPIVQGGLAYLAYADLAAAVSNAGGLGQITAMSLKDPEKLRNEIRKIRTLTNKPFGVNFAIGRQYEESYADLLEVAIEEKVPVI</sequence>
<dbReference type="Pfam" id="PF03060">
    <property type="entry name" value="NMO"/>
    <property type="match status" value="1"/>
</dbReference>
<dbReference type="EMBL" id="JAFDST010000001">
    <property type="protein sequence ID" value="MBP1080857.1"/>
    <property type="molecule type" value="Genomic_DNA"/>
</dbReference>
<organism evidence="1 2">
    <name type="scientific">Bacillus capparidis</name>
    <dbReference type="NCBI Taxonomy" id="1840411"/>
    <lineage>
        <taxon>Bacteria</taxon>
        <taxon>Bacillati</taxon>
        <taxon>Bacillota</taxon>
        <taxon>Bacilli</taxon>
        <taxon>Bacillales</taxon>
        <taxon>Bacillaceae</taxon>
        <taxon>Bacillus</taxon>
    </lineage>
</organism>
<dbReference type="InterPro" id="IPR013785">
    <property type="entry name" value="Aldolase_TIM"/>
</dbReference>
<dbReference type="PANTHER" id="PTHR32332">
    <property type="entry name" value="2-NITROPROPANE DIOXYGENASE"/>
    <property type="match status" value="1"/>
</dbReference>
<dbReference type="Gene3D" id="3.20.20.70">
    <property type="entry name" value="Aldolase class I"/>
    <property type="match status" value="1"/>
</dbReference>
<dbReference type="GO" id="GO:0051213">
    <property type="term" value="F:dioxygenase activity"/>
    <property type="evidence" value="ECO:0007669"/>
    <property type="project" value="UniProtKB-KW"/>
</dbReference>
<keyword evidence="2" id="KW-1185">Reference proteome</keyword>
<dbReference type="PANTHER" id="PTHR32332:SF20">
    <property type="entry name" value="2-NITROPROPANE DIOXYGENASE-LIKE PROTEIN"/>
    <property type="match status" value="1"/>
</dbReference>
<name>A0ABS4CTK0_9BACI</name>
<evidence type="ECO:0000313" key="1">
    <source>
        <dbReference type="EMBL" id="MBP1080857.1"/>
    </source>
</evidence>
<reference evidence="1 2" key="1">
    <citation type="submission" date="2021-01" db="EMBL/GenBank/DDBJ databases">
        <title>Genomic Encyclopedia of Type Strains, Phase IV (KMG-IV): sequencing the most valuable type-strain genomes for metagenomic binning, comparative biology and taxonomic classification.</title>
        <authorList>
            <person name="Goeker M."/>
        </authorList>
    </citation>
    <scope>NUCLEOTIDE SEQUENCE [LARGE SCALE GENOMIC DNA]</scope>
    <source>
        <strain evidence="1 2">DSM 103394</strain>
    </source>
</reference>
<evidence type="ECO:0000313" key="2">
    <source>
        <dbReference type="Proteomes" id="UP000674416"/>
    </source>
</evidence>